<name>A0A6A4PX45_LUPAL</name>
<dbReference type="Proteomes" id="UP000447434">
    <property type="component" value="Chromosome 10"/>
</dbReference>
<dbReference type="Gene3D" id="1.20.1280.170">
    <property type="entry name" value="Exocyst complex component Exo70"/>
    <property type="match status" value="1"/>
</dbReference>
<reference evidence="6" key="1">
    <citation type="journal article" date="2020" name="Nat. Commun.">
        <title>Genome sequence of the cluster root forming white lupin.</title>
        <authorList>
            <person name="Hufnagel B."/>
            <person name="Marques A."/>
            <person name="Soriano A."/>
            <person name="Marques L."/>
            <person name="Divol F."/>
            <person name="Doumas P."/>
            <person name="Sallet E."/>
            <person name="Mancinotti D."/>
            <person name="Carrere S."/>
            <person name="Marande W."/>
            <person name="Arribat S."/>
            <person name="Keller J."/>
            <person name="Huneau C."/>
            <person name="Blein T."/>
            <person name="Aime D."/>
            <person name="Laguerre M."/>
            <person name="Taylor J."/>
            <person name="Schubert V."/>
            <person name="Nelson M."/>
            <person name="Geu-Flores F."/>
            <person name="Crespi M."/>
            <person name="Gallardo-Guerrero K."/>
            <person name="Delaux P.-M."/>
            <person name="Salse J."/>
            <person name="Berges H."/>
            <person name="Guyot R."/>
            <person name="Gouzy J."/>
            <person name="Peret B."/>
        </authorList>
    </citation>
    <scope>NUCLEOTIDE SEQUENCE [LARGE SCALE GENOMIC DNA]</scope>
    <source>
        <strain evidence="6">cv. Amiga</strain>
    </source>
</reference>
<keyword evidence="3" id="KW-0653">Protein transport</keyword>
<evidence type="ECO:0000313" key="5">
    <source>
        <dbReference type="EMBL" id="KAE9606032.1"/>
    </source>
</evidence>
<comment type="function">
    <text evidence="3">Component of the exocyst complex.</text>
</comment>
<keyword evidence="2 3" id="KW-0813">Transport</keyword>
<dbReference type="OrthoDB" id="1432752at2759"/>
<dbReference type="SUPFAM" id="SSF74788">
    <property type="entry name" value="Cullin repeat-like"/>
    <property type="match status" value="1"/>
</dbReference>
<dbReference type="GO" id="GO:0000145">
    <property type="term" value="C:exocyst"/>
    <property type="evidence" value="ECO:0007669"/>
    <property type="project" value="InterPro"/>
</dbReference>
<dbReference type="EMBL" id="WOCE01000010">
    <property type="protein sequence ID" value="KAE9606032.1"/>
    <property type="molecule type" value="Genomic_DNA"/>
</dbReference>
<sequence length="76" mass="9127">MVVKWMKAWYLALRILFPSERRLCNEVFFGFSSAGDLSFMEICKELINDLLNFPETLAIERRSFYYLHRCLKLIQT</sequence>
<proteinExistence type="inferred from homology"/>
<accession>A0A6A4PX45</accession>
<dbReference type="InterPro" id="IPR046364">
    <property type="entry name" value="Exo70_C"/>
</dbReference>
<dbReference type="GO" id="GO:0006887">
    <property type="term" value="P:exocytosis"/>
    <property type="evidence" value="ECO:0007669"/>
    <property type="project" value="UniProtKB-KW"/>
</dbReference>
<dbReference type="InterPro" id="IPR016159">
    <property type="entry name" value="Cullin_repeat-like_dom_sf"/>
</dbReference>
<dbReference type="GO" id="GO:0005546">
    <property type="term" value="F:phosphatidylinositol-4,5-bisphosphate binding"/>
    <property type="evidence" value="ECO:0007669"/>
    <property type="project" value="InterPro"/>
</dbReference>
<evidence type="ECO:0000256" key="1">
    <source>
        <dbReference type="ARBA" id="ARBA00006756"/>
    </source>
</evidence>
<keyword evidence="3" id="KW-0268">Exocytosis</keyword>
<dbReference type="InterPro" id="IPR004140">
    <property type="entry name" value="Exo70"/>
</dbReference>
<dbReference type="PANTHER" id="PTHR12542">
    <property type="entry name" value="EXOCYST COMPLEX PROTEIN EXO70"/>
    <property type="match status" value="1"/>
</dbReference>
<dbReference type="AlphaFoldDB" id="A0A6A4PX45"/>
<dbReference type="GO" id="GO:0015031">
    <property type="term" value="P:protein transport"/>
    <property type="evidence" value="ECO:0007669"/>
    <property type="project" value="UniProtKB-KW"/>
</dbReference>
<evidence type="ECO:0000313" key="6">
    <source>
        <dbReference type="Proteomes" id="UP000447434"/>
    </source>
</evidence>
<evidence type="ECO:0000259" key="4">
    <source>
        <dbReference type="Pfam" id="PF03081"/>
    </source>
</evidence>
<keyword evidence="6" id="KW-1185">Reference proteome</keyword>
<gene>
    <name evidence="5" type="ORF">Lalb_Chr10g0103601</name>
</gene>
<comment type="caution">
    <text evidence="5">The sequence shown here is derived from an EMBL/GenBank/DDBJ whole genome shotgun (WGS) entry which is preliminary data.</text>
</comment>
<organism evidence="5 6">
    <name type="scientific">Lupinus albus</name>
    <name type="common">White lupine</name>
    <name type="synonym">Lupinus termis</name>
    <dbReference type="NCBI Taxonomy" id="3870"/>
    <lineage>
        <taxon>Eukaryota</taxon>
        <taxon>Viridiplantae</taxon>
        <taxon>Streptophyta</taxon>
        <taxon>Embryophyta</taxon>
        <taxon>Tracheophyta</taxon>
        <taxon>Spermatophyta</taxon>
        <taxon>Magnoliopsida</taxon>
        <taxon>eudicotyledons</taxon>
        <taxon>Gunneridae</taxon>
        <taxon>Pentapetalae</taxon>
        <taxon>rosids</taxon>
        <taxon>fabids</taxon>
        <taxon>Fabales</taxon>
        <taxon>Fabaceae</taxon>
        <taxon>Papilionoideae</taxon>
        <taxon>50 kb inversion clade</taxon>
        <taxon>genistoids sensu lato</taxon>
        <taxon>core genistoids</taxon>
        <taxon>Genisteae</taxon>
        <taxon>Lupinus</taxon>
    </lineage>
</organism>
<dbReference type="Pfam" id="PF03081">
    <property type="entry name" value="Exo70_C"/>
    <property type="match status" value="1"/>
</dbReference>
<protein>
    <recommendedName>
        <fullName evidence="3">Exocyst subunit Exo70 family protein</fullName>
    </recommendedName>
</protein>
<comment type="similarity">
    <text evidence="1 3">Belongs to the EXO70 family.</text>
</comment>
<evidence type="ECO:0000256" key="2">
    <source>
        <dbReference type="ARBA" id="ARBA00022448"/>
    </source>
</evidence>
<feature type="domain" description="Exocyst complex subunit Exo70 C-terminal" evidence="4">
    <location>
        <begin position="4"/>
        <end position="73"/>
    </location>
</feature>
<evidence type="ECO:0000256" key="3">
    <source>
        <dbReference type="RuleBase" id="RU365026"/>
    </source>
</evidence>
<dbReference type="PANTHER" id="PTHR12542:SF96">
    <property type="entry name" value="EXOCYST COMPLEX COMPONENT EXO70B1"/>
    <property type="match status" value="1"/>
</dbReference>